<dbReference type="EMBL" id="JASNVW010000006">
    <property type="protein sequence ID" value="MDK6029311.1"/>
    <property type="molecule type" value="Genomic_DNA"/>
</dbReference>
<evidence type="ECO:0000313" key="2">
    <source>
        <dbReference type="Proteomes" id="UP001529235"/>
    </source>
</evidence>
<organism evidence="1 2">
    <name type="scientific">Ignisphaera cupida</name>
    <dbReference type="NCBI Taxonomy" id="3050454"/>
    <lineage>
        <taxon>Archaea</taxon>
        <taxon>Thermoproteota</taxon>
        <taxon>Thermoprotei</taxon>
        <taxon>Desulfurococcales</taxon>
        <taxon>Desulfurococcaceae</taxon>
        <taxon>Ignisphaera</taxon>
    </lineage>
</organism>
<sequence>MSTETIGKAKTRVVEARRIIGKKHVKDKTYSYDYYTLSLNLYVPRNIVNKYGKEFVVVKEEETGIITIMPKKIAEEKGIKVE</sequence>
<keyword evidence="2" id="KW-1185">Reference proteome</keyword>
<dbReference type="RefSeq" id="WP_285274298.1">
    <property type="nucleotide sequence ID" value="NZ_JASNVW010000006.1"/>
</dbReference>
<protein>
    <recommendedName>
        <fullName evidence="3">AbrB/MazE/SpoVT family DNA-binding domain-containing protein</fullName>
    </recommendedName>
</protein>
<comment type="caution">
    <text evidence="1">The sequence shown here is derived from an EMBL/GenBank/DDBJ whole genome shotgun (WGS) entry which is preliminary data.</text>
</comment>
<dbReference type="AlphaFoldDB" id="A0ABD4Z7I9"/>
<gene>
    <name evidence="1" type="ORF">QPL79_08045</name>
</gene>
<evidence type="ECO:0008006" key="3">
    <source>
        <dbReference type="Google" id="ProtNLM"/>
    </source>
</evidence>
<reference evidence="1 2" key="1">
    <citation type="submission" date="2023-05" db="EMBL/GenBank/DDBJ databases">
        <title>A new hyperthermophilic archaea 'Ignisphaera cupida' sp. nov. and description of the family 'Ignisphaeraceae' fam. nov.</title>
        <authorList>
            <person name="Podosokorskaya O.A."/>
            <person name="Elcheninov A.G."/>
            <person name="Klukina A."/>
            <person name="Merkel A.Y."/>
        </authorList>
    </citation>
    <scope>NUCLEOTIDE SEQUENCE [LARGE SCALE GENOMIC DNA]</scope>
    <source>
        <strain evidence="1 2">4213-co</strain>
    </source>
</reference>
<dbReference type="Proteomes" id="UP001529235">
    <property type="component" value="Unassembled WGS sequence"/>
</dbReference>
<accession>A0ABD4Z7I9</accession>
<evidence type="ECO:0000313" key="1">
    <source>
        <dbReference type="EMBL" id="MDK6029311.1"/>
    </source>
</evidence>
<name>A0ABD4Z7I9_9CREN</name>
<proteinExistence type="predicted"/>